<dbReference type="Pfam" id="PF04031">
    <property type="entry name" value="Las1"/>
    <property type="match status" value="1"/>
</dbReference>
<dbReference type="CDD" id="cd07723">
    <property type="entry name" value="hydroxyacylglutathione_hydrolase_MBL-fold"/>
    <property type="match status" value="1"/>
</dbReference>
<keyword evidence="6" id="KW-0479">Metal-binding</keyword>
<comment type="pathway">
    <text evidence="3">Secondary metabolite metabolism; methylglyoxal degradation; (R)-lactate from methylglyoxal: step 2/2.</text>
</comment>
<dbReference type="OrthoDB" id="515692at2759"/>
<dbReference type="GO" id="GO:0004519">
    <property type="term" value="F:endonuclease activity"/>
    <property type="evidence" value="ECO:0007669"/>
    <property type="project" value="InterPro"/>
</dbReference>
<dbReference type="GO" id="GO:0046872">
    <property type="term" value="F:metal ion binding"/>
    <property type="evidence" value="ECO:0007669"/>
    <property type="project" value="UniProtKB-KW"/>
</dbReference>
<dbReference type="InterPro" id="IPR017782">
    <property type="entry name" value="Hydroxyacylglutathione_Hdrlase"/>
</dbReference>
<dbReference type="PANTHER" id="PTHR11935">
    <property type="entry name" value="BETA LACTAMASE DOMAIN"/>
    <property type="match status" value="1"/>
</dbReference>
<dbReference type="SMART" id="SM00849">
    <property type="entry name" value="Lactamase_B"/>
    <property type="match status" value="1"/>
</dbReference>
<evidence type="ECO:0000256" key="2">
    <source>
        <dbReference type="ARBA" id="ARBA00001947"/>
    </source>
</evidence>
<reference evidence="11 12" key="1">
    <citation type="journal article" date="2016" name="Genome Biol. Evol.">
        <title>Divergent and convergent evolution of fungal pathogenicity.</title>
        <authorList>
            <person name="Shang Y."/>
            <person name="Xiao G."/>
            <person name="Zheng P."/>
            <person name="Cen K."/>
            <person name="Zhan S."/>
            <person name="Wang C."/>
        </authorList>
    </citation>
    <scope>NUCLEOTIDE SEQUENCE [LARGE SCALE GENOMIC DNA]</scope>
    <source>
        <strain evidence="11 12">RCEF 1005</strain>
    </source>
</reference>
<gene>
    <name evidence="11" type="ORF">LEL_04366</name>
</gene>
<dbReference type="InterPro" id="IPR032282">
    <property type="entry name" value="HAGH_C"/>
</dbReference>
<evidence type="ECO:0000256" key="9">
    <source>
        <dbReference type="ARBA" id="ARBA00031044"/>
    </source>
</evidence>
<dbReference type="EC" id="3.1.2.6" evidence="5"/>
<dbReference type="InterPro" id="IPR036866">
    <property type="entry name" value="RibonucZ/Hydroxyglut_hydro"/>
</dbReference>
<keyword evidence="7" id="KW-0378">Hydrolase</keyword>
<dbReference type="InterPro" id="IPR035680">
    <property type="entry name" value="Clx_II_MBL"/>
</dbReference>
<dbReference type="Gene3D" id="3.60.15.10">
    <property type="entry name" value="Ribonuclease Z/Hydroxyacylglutathione hydrolase-like"/>
    <property type="match status" value="1"/>
</dbReference>
<evidence type="ECO:0000256" key="5">
    <source>
        <dbReference type="ARBA" id="ARBA00011917"/>
    </source>
</evidence>
<dbReference type="GO" id="GO:0004416">
    <property type="term" value="F:hydroxyacylglutathione hydrolase activity"/>
    <property type="evidence" value="ECO:0007669"/>
    <property type="project" value="UniProtKB-EC"/>
</dbReference>
<dbReference type="Pfam" id="PF00753">
    <property type="entry name" value="Lactamase_B"/>
    <property type="match status" value="1"/>
</dbReference>
<dbReference type="HAMAP" id="MF_01374">
    <property type="entry name" value="Glyoxalase_2"/>
    <property type="match status" value="1"/>
</dbReference>
<evidence type="ECO:0000256" key="4">
    <source>
        <dbReference type="ARBA" id="ARBA00006759"/>
    </source>
</evidence>
<evidence type="ECO:0000256" key="8">
    <source>
        <dbReference type="ARBA" id="ARBA00022833"/>
    </source>
</evidence>
<comment type="similarity">
    <text evidence="4">Belongs to the metallo-beta-lactamase superfamily. Glyoxalase II family.</text>
</comment>
<evidence type="ECO:0000256" key="7">
    <source>
        <dbReference type="ARBA" id="ARBA00022801"/>
    </source>
</evidence>
<comment type="caution">
    <text evidence="11">The sequence shown here is derived from an EMBL/GenBank/DDBJ whole genome shotgun (WGS) entry which is preliminary data.</text>
</comment>
<protein>
    <recommendedName>
        <fullName evidence="5">hydroxyacylglutathione hydrolase</fullName>
        <ecNumber evidence="5">3.1.2.6</ecNumber>
    </recommendedName>
    <alternativeName>
        <fullName evidence="9">Glyoxalase II</fullName>
    </alternativeName>
</protein>
<evidence type="ECO:0000256" key="3">
    <source>
        <dbReference type="ARBA" id="ARBA00004963"/>
    </source>
</evidence>
<evidence type="ECO:0000259" key="10">
    <source>
        <dbReference type="SMART" id="SM00849"/>
    </source>
</evidence>
<dbReference type="SUPFAM" id="SSF56281">
    <property type="entry name" value="Metallo-hydrolase/oxidoreductase"/>
    <property type="match status" value="1"/>
</dbReference>
<dbReference type="GO" id="GO:0019243">
    <property type="term" value="P:methylglyoxal catabolic process to D-lactate via S-lactoyl-glutathione"/>
    <property type="evidence" value="ECO:0007669"/>
    <property type="project" value="InterPro"/>
</dbReference>
<dbReference type="GO" id="GO:0090730">
    <property type="term" value="C:Las1 complex"/>
    <property type="evidence" value="ECO:0007669"/>
    <property type="project" value="InterPro"/>
</dbReference>
<name>A0A162K6C3_CORDF</name>
<evidence type="ECO:0000313" key="11">
    <source>
        <dbReference type="EMBL" id="OAA77543.1"/>
    </source>
</evidence>
<sequence>MVQYIFTPWRDRQELLLVRDQLYADRRLPKHDEPDRDARRARQHLAVARISMWVQRGSCPHMVESTALLFAAVLSDEIAATQSAGSSTYAVRAAYSAAFSRFVTGLLDGHQDKLRKQSMYSIAKVIGLPATFVELRHQATHEQLPSLAKLRPAAHRALDWIWDYYWKQLDQGGDGATPVQDPCKGAVLGYLREEDEQRRQAMLARELSKWQMNELMATIKDLQTTLPGNQVFLKCMKLKQELIALEKVKLQAPAVMEADALVQGEQPTVLEAHGVEAEESDEDDIGWSKYQGQWKPKPIGILAVSRAMHIQSIPMWVGTSNNYAYLVVDDKSKDAVIIDPANPPEVAPVLKDATAAGKINLTSIVNTHHHWDHAGGNKKLLEDLGNPKLNIIGGKDCEGVTQTPKHEEVFKVGEISVKAVHTPCHTQDSICYYMEDSTGKAVFTGDTLFISGCGRFFEGNAAEMHEALNKRLAALPEDTVVYPGHEYTKANVQFAISVLQSEPVKALQDFAENNKVTTGKFTIGDEKKHNVFMRLDDPVVQKATGATEPVEVMAQLREMKNSFK</sequence>
<dbReference type="AlphaFoldDB" id="A0A162K6C3"/>
<accession>A0A162K6C3</accession>
<dbReference type="InterPro" id="IPR007174">
    <property type="entry name" value="Las1"/>
</dbReference>
<evidence type="ECO:0000313" key="12">
    <source>
        <dbReference type="Proteomes" id="UP000076881"/>
    </source>
</evidence>
<dbReference type="InterPro" id="IPR001279">
    <property type="entry name" value="Metallo-B-lactamas"/>
</dbReference>
<evidence type="ECO:0000256" key="1">
    <source>
        <dbReference type="ARBA" id="ARBA00001623"/>
    </source>
</evidence>
<organism evidence="11 12">
    <name type="scientific">Akanthomyces lecanii RCEF 1005</name>
    <dbReference type="NCBI Taxonomy" id="1081108"/>
    <lineage>
        <taxon>Eukaryota</taxon>
        <taxon>Fungi</taxon>
        <taxon>Dikarya</taxon>
        <taxon>Ascomycota</taxon>
        <taxon>Pezizomycotina</taxon>
        <taxon>Sordariomycetes</taxon>
        <taxon>Hypocreomycetidae</taxon>
        <taxon>Hypocreales</taxon>
        <taxon>Cordycipitaceae</taxon>
        <taxon>Akanthomyces</taxon>
        <taxon>Cordyceps confragosa</taxon>
    </lineage>
</organism>
<dbReference type="PANTHER" id="PTHR11935:SF94">
    <property type="entry name" value="TENZING NORGAY, ISOFORM C"/>
    <property type="match status" value="1"/>
</dbReference>
<dbReference type="EMBL" id="AZHF01000003">
    <property type="protein sequence ID" value="OAA77543.1"/>
    <property type="molecule type" value="Genomic_DNA"/>
</dbReference>
<keyword evidence="8" id="KW-0862">Zinc</keyword>
<dbReference type="GO" id="GO:0006364">
    <property type="term" value="P:rRNA processing"/>
    <property type="evidence" value="ECO:0007669"/>
    <property type="project" value="InterPro"/>
</dbReference>
<dbReference type="STRING" id="1081108.A0A162K6C3"/>
<keyword evidence="12" id="KW-1185">Reference proteome</keyword>
<dbReference type="UniPathway" id="UPA00619">
    <property type="reaction ID" value="UER00676"/>
</dbReference>
<dbReference type="Pfam" id="PF16123">
    <property type="entry name" value="HAGH_C"/>
    <property type="match status" value="1"/>
</dbReference>
<proteinExistence type="inferred from homology"/>
<feature type="domain" description="Metallo-beta-lactamase" evidence="10">
    <location>
        <begin position="321"/>
        <end position="485"/>
    </location>
</feature>
<comment type="catalytic activity">
    <reaction evidence="1">
        <text>an S-(2-hydroxyacyl)glutathione + H2O = a 2-hydroxy carboxylate + glutathione + H(+)</text>
        <dbReference type="Rhea" id="RHEA:21864"/>
        <dbReference type="ChEBI" id="CHEBI:15377"/>
        <dbReference type="ChEBI" id="CHEBI:15378"/>
        <dbReference type="ChEBI" id="CHEBI:57925"/>
        <dbReference type="ChEBI" id="CHEBI:58896"/>
        <dbReference type="ChEBI" id="CHEBI:71261"/>
        <dbReference type="EC" id="3.1.2.6"/>
    </reaction>
</comment>
<evidence type="ECO:0000256" key="6">
    <source>
        <dbReference type="ARBA" id="ARBA00022723"/>
    </source>
</evidence>
<dbReference type="Proteomes" id="UP000076881">
    <property type="component" value="Unassembled WGS sequence"/>
</dbReference>
<dbReference type="NCBIfam" id="TIGR03413">
    <property type="entry name" value="GSH_gloB"/>
    <property type="match status" value="1"/>
</dbReference>
<comment type="cofactor">
    <cofactor evidence="2">
        <name>Zn(2+)</name>
        <dbReference type="ChEBI" id="CHEBI:29105"/>
    </cofactor>
</comment>